<dbReference type="InterPro" id="IPR000158">
    <property type="entry name" value="Cell_div_FtsZ"/>
</dbReference>
<dbReference type="CDD" id="cd02201">
    <property type="entry name" value="FtsZ_type1"/>
    <property type="match status" value="1"/>
</dbReference>
<dbReference type="SMART" id="SM00865">
    <property type="entry name" value="Tubulin_C"/>
    <property type="match status" value="1"/>
</dbReference>
<evidence type="ECO:0000256" key="2">
    <source>
        <dbReference type="ARBA" id="ARBA00022741"/>
    </source>
</evidence>
<dbReference type="EMBL" id="UINC01040308">
    <property type="protein sequence ID" value="SVB39994.1"/>
    <property type="molecule type" value="Genomic_DNA"/>
</dbReference>
<dbReference type="PANTHER" id="PTHR30314">
    <property type="entry name" value="CELL DIVISION PROTEIN FTSZ-RELATED"/>
    <property type="match status" value="1"/>
</dbReference>
<dbReference type="InterPro" id="IPR008280">
    <property type="entry name" value="Tub_FtsZ_C"/>
</dbReference>
<evidence type="ECO:0000256" key="4">
    <source>
        <dbReference type="SAM" id="MobiDB-lite"/>
    </source>
</evidence>
<evidence type="ECO:0000313" key="7">
    <source>
        <dbReference type="EMBL" id="SVB39994.1"/>
    </source>
</evidence>
<organism evidence="7">
    <name type="scientific">marine metagenome</name>
    <dbReference type="NCBI Taxonomy" id="408172"/>
    <lineage>
        <taxon>unclassified sequences</taxon>
        <taxon>metagenomes</taxon>
        <taxon>ecological metagenomes</taxon>
    </lineage>
</organism>
<dbReference type="InterPro" id="IPR024757">
    <property type="entry name" value="FtsZ_C"/>
</dbReference>
<dbReference type="InterPro" id="IPR003008">
    <property type="entry name" value="Tubulin_FtsZ_GTPase"/>
</dbReference>
<feature type="non-terminal residue" evidence="7">
    <location>
        <position position="369"/>
    </location>
</feature>
<dbReference type="GO" id="GO:0003924">
    <property type="term" value="F:GTPase activity"/>
    <property type="evidence" value="ECO:0007669"/>
    <property type="project" value="InterPro"/>
</dbReference>
<dbReference type="GO" id="GO:0005737">
    <property type="term" value="C:cytoplasm"/>
    <property type="evidence" value="ECO:0007669"/>
    <property type="project" value="TreeGrafter"/>
</dbReference>
<reference evidence="7" key="1">
    <citation type="submission" date="2018-05" db="EMBL/GenBank/DDBJ databases">
        <authorList>
            <person name="Lanie J.A."/>
            <person name="Ng W.-L."/>
            <person name="Kazmierczak K.M."/>
            <person name="Andrzejewski T.M."/>
            <person name="Davidsen T.M."/>
            <person name="Wayne K.J."/>
            <person name="Tettelin H."/>
            <person name="Glass J.I."/>
            <person name="Rusch D."/>
            <person name="Podicherti R."/>
            <person name="Tsui H.-C.T."/>
            <person name="Winkler M.E."/>
        </authorList>
    </citation>
    <scope>NUCLEOTIDE SEQUENCE</scope>
</reference>
<sequence length="369" mass="38603">MSQQNLFNTTAFQTDGSPIRAKIMGIGGAGLSLVDGLRLDGFDAVRTVALDVDVAALSDSIASEKVALGRRLTRGMGTGGEPSLGRKAAEEDRTLIRKHLDGVDLIFLLAGLGGGTGGGVAPEVAKLARDAGALVFAFCPLPFSWEKQRHKLAEDALADLRKFANAVVPLPNDSLLQVGGPDASALECFAQAGRNVSCGISSICSLVFRKGMIDVDFAHIRKAFNLRSGRTLFGIGEGQGEDALRQALRDLLLCPMLHLPDVSRAADVLLITVTGSPGMSMAALQQVAAGIREEFKAGEHVVFGAHVDENMGDRVEICVLGATDLEAGAPVADVAPDAAPVLTASPKAAKRGRGAHTSKLKRAAKRKPR</sequence>
<protein>
    <recommendedName>
        <fullName evidence="8">Tubulin/FtsZ GTPase domain-containing protein</fullName>
    </recommendedName>
</protein>
<dbReference type="PRINTS" id="PR00423">
    <property type="entry name" value="CELLDVISFTSZ"/>
</dbReference>
<name>A0A382DPT8_9ZZZZ</name>
<dbReference type="Pfam" id="PF00091">
    <property type="entry name" value="Tubulin"/>
    <property type="match status" value="1"/>
</dbReference>
<dbReference type="InterPro" id="IPR045061">
    <property type="entry name" value="FtsZ/CetZ"/>
</dbReference>
<dbReference type="Pfam" id="PF12327">
    <property type="entry name" value="FtsZ_C"/>
    <property type="match status" value="1"/>
</dbReference>
<keyword evidence="2" id="KW-0547">Nucleotide-binding</keyword>
<keyword evidence="3" id="KW-0342">GTP-binding</keyword>
<dbReference type="InterPro" id="IPR018316">
    <property type="entry name" value="Tubulin/FtsZ_2-layer-sand-dom"/>
</dbReference>
<evidence type="ECO:0008006" key="8">
    <source>
        <dbReference type="Google" id="ProtNLM"/>
    </source>
</evidence>
<dbReference type="AlphaFoldDB" id="A0A382DPT8"/>
<dbReference type="SUPFAM" id="SSF52490">
    <property type="entry name" value="Tubulin nucleotide-binding domain-like"/>
    <property type="match status" value="1"/>
</dbReference>
<dbReference type="Gene3D" id="3.40.50.1440">
    <property type="entry name" value="Tubulin/FtsZ, GTPase domain"/>
    <property type="match status" value="1"/>
</dbReference>
<dbReference type="PANTHER" id="PTHR30314:SF3">
    <property type="entry name" value="MITOCHONDRIAL DIVISION PROTEIN FSZA"/>
    <property type="match status" value="1"/>
</dbReference>
<proteinExistence type="inferred from homology"/>
<dbReference type="InterPro" id="IPR036525">
    <property type="entry name" value="Tubulin/FtsZ_GTPase_sf"/>
</dbReference>
<dbReference type="HAMAP" id="MF_00909">
    <property type="entry name" value="FtsZ"/>
    <property type="match status" value="1"/>
</dbReference>
<comment type="similarity">
    <text evidence="1">Belongs to the FtsZ family.</text>
</comment>
<gene>
    <name evidence="7" type="ORF">METZ01_LOCUS192848</name>
</gene>
<evidence type="ECO:0000256" key="1">
    <source>
        <dbReference type="ARBA" id="ARBA00009690"/>
    </source>
</evidence>
<dbReference type="GO" id="GO:0005525">
    <property type="term" value="F:GTP binding"/>
    <property type="evidence" value="ECO:0007669"/>
    <property type="project" value="UniProtKB-KW"/>
</dbReference>
<feature type="domain" description="Tubulin/FtsZ GTPase" evidence="5">
    <location>
        <begin position="20"/>
        <end position="211"/>
    </location>
</feature>
<dbReference type="SMART" id="SM00864">
    <property type="entry name" value="Tubulin"/>
    <property type="match status" value="1"/>
</dbReference>
<dbReference type="GO" id="GO:0051301">
    <property type="term" value="P:cell division"/>
    <property type="evidence" value="ECO:0007669"/>
    <property type="project" value="TreeGrafter"/>
</dbReference>
<evidence type="ECO:0000259" key="6">
    <source>
        <dbReference type="SMART" id="SM00865"/>
    </source>
</evidence>
<evidence type="ECO:0000256" key="3">
    <source>
        <dbReference type="ARBA" id="ARBA00023134"/>
    </source>
</evidence>
<feature type="compositionally biased region" description="Basic residues" evidence="4">
    <location>
        <begin position="348"/>
        <end position="369"/>
    </location>
</feature>
<feature type="region of interest" description="Disordered" evidence="4">
    <location>
        <begin position="342"/>
        <end position="369"/>
    </location>
</feature>
<feature type="domain" description="Tubulin/FtsZ 2-layer sandwich" evidence="6">
    <location>
        <begin position="213"/>
        <end position="334"/>
    </location>
</feature>
<dbReference type="SUPFAM" id="SSF55307">
    <property type="entry name" value="Tubulin C-terminal domain-like"/>
    <property type="match status" value="1"/>
</dbReference>
<accession>A0A382DPT8</accession>
<dbReference type="GO" id="GO:0032153">
    <property type="term" value="C:cell division site"/>
    <property type="evidence" value="ECO:0007669"/>
    <property type="project" value="TreeGrafter"/>
</dbReference>
<evidence type="ECO:0000259" key="5">
    <source>
        <dbReference type="SMART" id="SM00864"/>
    </source>
</evidence>